<dbReference type="InterPro" id="IPR003615">
    <property type="entry name" value="HNH_nuc"/>
</dbReference>
<dbReference type="CDD" id="cd00085">
    <property type="entry name" value="HNHc"/>
    <property type="match status" value="1"/>
</dbReference>
<evidence type="ECO:0000313" key="2">
    <source>
        <dbReference type="Proteomes" id="UP000674416"/>
    </source>
</evidence>
<keyword evidence="2" id="KW-1185">Reference proteome</keyword>
<dbReference type="RefSeq" id="WP_211086284.1">
    <property type="nucleotide sequence ID" value="NZ_JAFDST010000006.1"/>
</dbReference>
<proteinExistence type="predicted"/>
<sequence length="279" mass="32397">MSNDPKRKIPNQIQREVRQRCGFGCIMCGLPIYDYEHMKEWAKVKEHVAEDITLLCPQHHREKTAGRLPIELIQKHNKNPFNLRNGKSSYTPLYYQGDSCEFIIGGNTFKMDSQEFPNQMIPIMIDEIPLFSFILDKGHLLLSALVFDQFNNLILVISENRLMYSTDPWDIQFVGKTLTIREKFRKILLNITFDSPNKVIIDKARLLYNGIELLIKGDRLLVGDENQRLSRNIFRNLQCGIMIGREPQIPIGTGIYLGNINRYTRNSIELKRLAAEILE</sequence>
<comment type="caution">
    <text evidence="1">The sequence shown here is derived from an EMBL/GenBank/DDBJ whole genome shotgun (WGS) entry which is preliminary data.</text>
</comment>
<dbReference type="Proteomes" id="UP000674416">
    <property type="component" value="Unassembled WGS sequence"/>
</dbReference>
<name>A0ABS4D1Q6_9BACI</name>
<dbReference type="EMBL" id="JAFDST010000006">
    <property type="protein sequence ID" value="MBP1083513.1"/>
    <property type="molecule type" value="Genomic_DNA"/>
</dbReference>
<organism evidence="1 2">
    <name type="scientific">Bacillus capparidis</name>
    <dbReference type="NCBI Taxonomy" id="1840411"/>
    <lineage>
        <taxon>Bacteria</taxon>
        <taxon>Bacillati</taxon>
        <taxon>Bacillota</taxon>
        <taxon>Bacilli</taxon>
        <taxon>Bacillales</taxon>
        <taxon>Bacillaceae</taxon>
        <taxon>Bacillus</taxon>
    </lineage>
</organism>
<protein>
    <submittedName>
        <fullName evidence="1">Trigger factor</fullName>
    </submittedName>
</protein>
<evidence type="ECO:0000313" key="1">
    <source>
        <dbReference type="EMBL" id="MBP1083513.1"/>
    </source>
</evidence>
<gene>
    <name evidence="1" type="ORF">JOC74_004041</name>
</gene>
<accession>A0ABS4D1Q6</accession>
<reference evidence="1 2" key="1">
    <citation type="submission" date="2021-01" db="EMBL/GenBank/DDBJ databases">
        <title>Genomic Encyclopedia of Type Strains, Phase IV (KMG-IV): sequencing the most valuable type-strain genomes for metagenomic binning, comparative biology and taxonomic classification.</title>
        <authorList>
            <person name="Goeker M."/>
        </authorList>
    </citation>
    <scope>NUCLEOTIDE SEQUENCE [LARGE SCALE GENOMIC DNA]</scope>
    <source>
        <strain evidence="1 2">DSM 103394</strain>
    </source>
</reference>